<dbReference type="STRING" id="41447.ENSSDUP00000030051"/>
<dbReference type="SMART" id="SM00720">
    <property type="entry name" value="calpain_III"/>
    <property type="match status" value="1"/>
</dbReference>
<comment type="similarity">
    <text evidence="1">Belongs to the peptidase C2 family.</text>
</comment>
<organism evidence="3 4">
    <name type="scientific">Seriola dumerili</name>
    <name type="common">Greater amberjack</name>
    <name type="synonym">Caranx dumerili</name>
    <dbReference type="NCBI Taxonomy" id="41447"/>
    <lineage>
        <taxon>Eukaryota</taxon>
        <taxon>Metazoa</taxon>
        <taxon>Chordata</taxon>
        <taxon>Craniata</taxon>
        <taxon>Vertebrata</taxon>
        <taxon>Euteleostomi</taxon>
        <taxon>Actinopterygii</taxon>
        <taxon>Neopterygii</taxon>
        <taxon>Teleostei</taxon>
        <taxon>Neoteleostei</taxon>
        <taxon>Acanthomorphata</taxon>
        <taxon>Carangaria</taxon>
        <taxon>Carangiformes</taxon>
        <taxon>Carangidae</taxon>
        <taxon>Seriola</taxon>
    </lineage>
</organism>
<keyword evidence="4" id="KW-1185">Reference proteome</keyword>
<accession>A0A3B4VGL0</accession>
<dbReference type="GO" id="GO:0005737">
    <property type="term" value="C:cytoplasm"/>
    <property type="evidence" value="ECO:0007669"/>
    <property type="project" value="TreeGrafter"/>
</dbReference>
<proteinExistence type="inferred from homology"/>
<dbReference type="Ensembl" id="ENSSDUT00000030567.1">
    <property type="protein sequence ID" value="ENSSDUP00000030051.1"/>
    <property type="gene ID" value="ENSSDUG00000021657.1"/>
</dbReference>
<dbReference type="Pfam" id="PF01067">
    <property type="entry name" value="Calpain_III"/>
    <property type="match status" value="1"/>
</dbReference>
<dbReference type="Proteomes" id="UP000261420">
    <property type="component" value="Unplaced"/>
</dbReference>
<dbReference type="GO" id="GO:0006508">
    <property type="term" value="P:proteolysis"/>
    <property type="evidence" value="ECO:0007669"/>
    <property type="project" value="InterPro"/>
</dbReference>
<sequence>IHFKGRSNVHLGPDVLLRSAAVARSPTFINLREVCGRFKLPPGEYVIVPSTFEPHRKGSFALRVFTEKEAHMLASLPVQSAPVWACPDLTAVCVCVTSGHVRGRSGACTPVNWSMKT</sequence>
<dbReference type="InterPro" id="IPR022683">
    <property type="entry name" value="Calpain_III"/>
</dbReference>
<dbReference type="AlphaFoldDB" id="A0A3B4VGL0"/>
<dbReference type="InterPro" id="IPR036213">
    <property type="entry name" value="Calpain_III_sf"/>
</dbReference>
<protein>
    <recommendedName>
        <fullName evidence="2">Peptidase C2 calpain domain-containing protein</fullName>
    </recommendedName>
</protein>
<dbReference type="InterPro" id="IPR022682">
    <property type="entry name" value="Calpain_domain_III"/>
</dbReference>
<dbReference type="Gene3D" id="2.60.120.380">
    <property type="match status" value="1"/>
</dbReference>
<dbReference type="SUPFAM" id="SSF49758">
    <property type="entry name" value="Calpain large subunit, middle domain (domain III)"/>
    <property type="match status" value="1"/>
</dbReference>
<dbReference type="GeneTree" id="ENSGT00940000154784"/>
<reference evidence="3" key="1">
    <citation type="submission" date="2025-08" db="UniProtKB">
        <authorList>
            <consortium name="Ensembl"/>
        </authorList>
    </citation>
    <scope>IDENTIFICATION</scope>
</reference>
<evidence type="ECO:0000259" key="2">
    <source>
        <dbReference type="SMART" id="SM00720"/>
    </source>
</evidence>
<dbReference type="InterPro" id="IPR022684">
    <property type="entry name" value="Calpain_cysteine_protease"/>
</dbReference>
<evidence type="ECO:0000313" key="4">
    <source>
        <dbReference type="Proteomes" id="UP000261420"/>
    </source>
</evidence>
<feature type="domain" description="Peptidase C2 calpain" evidence="2">
    <location>
        <begin position="2"/>
        <end position="73"/>
    </location>
</feature>
<dbReference type="PANTHER" id="PTHR10183:SF409">
    <property type="entry name" value="CALPAIN-8"/>
    <property type="match status" value="1"/>
</dbReference>
<reference evidence="3" key="2">
    <citation type="submission" date="2025-09" db="UniProtKB">
        <authorList>
            <consortium name="Ensembl"/>
        </authorList>
    </citation>
    <scope>IDENTIFICATION</scope>
</reference>
<evidence type="ECO:0000313" key="3">
    <source>
        <dbReference type="Ensembl" id="ENSSDUP00000030051.1"/>
    </source>
</evidence>
<name>A0A3B4VGL0_SERDU</name>
<dbReference type="PANTHER" id="PTHR10183">
    <property type="entry name" value="CALPAIN"/>
    <property type="match status" value="1"/>
</dbReference>
<dbReference type="GO" id="GO:0004198">
    <property type="term" value="F:calcium-dependent cysteine-type endopeptidase activity"/>
    <property type="evidence" value="ECO:0007669"/>
    <property type="project" value="InterPro"/>
</dbReference>
<evidence type="ECO:0000256" key="1">
    <source>
        <dbReference type="ARBA" id="ARBA00007623"/>
    </source>
</evidence>